<reference evidence="2" key="1">
    <citation type="journal article" date="2023" name="Front. Plant Sci.">
        <title>Chromosomal-level genome assembly of Melastoma candidum provides insights into trichome evolution.</title>
        <authorList>
            <person name="Zhong Y."/>
            <person name="Wu W."/>
            <person name="Sun C."/>
            <person name="Zou P."/>
            <person name="Liu Y."/>
            <person name="Dai S."/>
            <person name="Zhou R."/>
        </authorList>
    </citation>
    <scope>NUCLEOTIDE SEQUENCE [LARGE SCALE GENOMIC DNA]</scope>
</reference>
<evidence type="ECO:0000313" key="2">
    <source>
        <dbReference type="Proteomes" id="UP001057402"/>
    </source>
</evidence>
<name>A0ACB9QWT5_9MYRT</name>
<accession>A0ACB9QWT5</accession>
<protein>
    <submittedName>
        <fullName evidence="1">Uncharacterized protein</fullName>
    </submittedName>
</protein>
<sequence length="722" mass="80351">MASHGSRDPGQPRPASPALVLLRTAIWGLSVTICLGIAMLWILMPTNTYRKRWLPSIRRKAGTSTFFGIQGSNLLMFMFPLLFVTCLSCIYLHLSSGRAEKTRKESSEKKGARKYPKPLKRPVLVNGPLGIVTATELAFLVMFVVLLIWSLSMYLRNSFAAITPQQAAELGGTKNETKLWLAGLYLGLVGNIGLAFLFFPVTRGSSLLAFFGLTSESSIKYHIWLGHMVMAIFTVHGLCYIVFWIITHQISKTMEWANTGISNVAGEIALVAGLGLWSTTFPRVRRKMFELFFYAHHLYILFMLFFVLHVGISYACIMLPGFYLFLVDRYLRFLQSRSSARLVSARVLPCDAVELNFAKAPGLKYGPMSMMLVKLPAISKLEWHPFTISSDSSLEQDQLSIVVKKEGSWSGKLCEMFSPSSIGRLEVAVEGPYGPASTDFLQHEKLVMVSGGSGITPFISIIRGFIHMSAVHNTSTPQLILVCSFKNSRDLSMLDLLLPMANSQIDLSNLRLKIEAYVTREIVSSAEHLGKYRTVCFSPNQSDEPLSPVLGPNSWLWLGAIISASFAMFLVIIGILTRYYIYPVDHNKNKFSTSVRSILNILVICASIMIVASTCFLWNKRQSAKEASQIKHLEGSTPSYSPGSRVSSMERELESRPHQLLADVTNLNFGERPDLMRILLGCKESSVGVLVCGPKKMRHEVAALCSLGQASNLHFETISFSW</sequence>
<organism evidence="1 2">
    <name type="scientific">Melastoma candidum</name>
    <dbReference type="NCBI Taxonomy" id="119954"/>
    <lineage>
        <taxon>Eukaryota</taxon>
        <taxon>Viridiplantae</taxon>
        <taxon>Streptophyta</taxon>
        <taxon>Embryophyta</taxon>
        <taxon>Tracheophyta</taxon>
        <taxon>Spermatophyta</taxon>
        <taxon>Magnoliopsida</taxon>
        <taxon>eudicotyledons</taxon>
        <taxon>Gunneridae</taxon>
        <taxon>Pentapetalae</taxon>
        <taxon>rosids</taxon>
        <taxon>malvids</taxon>
        <taxon>Myrtales</taxon>
        <taxon>Melastomataceae</taxon>
        <taxon>Melastomatoideae</taxon>
        <taxon>Melastomateae</taxon>
        <taxon>Melastoma</taxon>
    </lineage>
</organism>
<gene>
    <name evidence="1" type="ORF">MLD38_018271</name>
</gene>
<dbReference type="EMBL" id="CM042884">
    <property type="protein sequence ID" value="KAI4369874.1"/>
    <property type="molecule type" value="Genomic_DNA"/>
</dbReference>
<evidence type="ECO:0000313" key="1">
    <source>
        <dbReference type="EMBL" id="KAI4369874.1"/>
    </source>
</evidence>
<keyword evidence="2" id="KW-1185">Reference proteome</keyword>
<comment type="caution">
    <text evidence="1">The sequence shown here is derived from an EMBL/GenBank/DDBJ whole genome shotgun (WGS) entry which is preliminary data.</text>
</comment>
<proteinExistence type="predicted"/>
<dbReference type="Proteomes" id="UP001057402">
    <property type="component" value="Chromosome 5"/>
</dbReference>